<dbReference type="Gene3D" id="3.40.33.10">
    <property type="entry name" value="CAP"/>
    <property type="match status" value="1"/>
</dbReference>
<name>A0AA35LS34_9HYPO</name>
<dbReference type="AlphaFoldDB" id="A0AA35LS34"/>
<protein>
    <submittedName>
        <fullName evidence="1">Uncharacterized protein</fullName>
    </submittedName>
</protein>
<dbReference type="Proteomes" id="UP001160390">
    <property type="component" value="Unassembled WGS sequence"/>
</dbReference>
<sequence length="56" mass="6154">MATLSAPADEYSPAQIMWASTTHIGCARAFGIGQPYKVFDVCRFYPEGNILGQKPF</sequence>
<evidence type="ECO:0000313" key="1">
    <source>
        <dbReference type="EMBL" id="CAI6053534.1"/>
    </source>
</evidence>
<evidence type="ECO:0000313" key="2">
    <source>
        <dbReference type="Proteomes" id="UP001160390"/>
    </source>
</evidence>
<accession>A0AA35LS34</accession>
<gene>
    <name evidence="1" type="ORF">CCHLO57077_00007884</name>
</gene>
<dbReference type="SUPFAM" id="SSF55797">
    <property type="entry name" value="PR-1-like"/>
    <property type="match status" value="1"/>
</dbReference>
<dbReference type="EMBL" id="CABFNP030000612">
    <property type="protein sequence ID" value="CAI6053534.1"/>
    <property type="molecule type" value="Genomic_DNA"/>
</dbReference>
<dbReference type="InterPro" id="IPR035940">
    <property type="entry name" value="CAP_sf"/>
</dbReference>
<proteinExistence type="predicted"/>
<comment type="caution">
    <text evidence="1">The sequence shown here is derived from an EMBL/GenBank/DDBJ whole genome shotgun (WGS) entry which is preliminary data.</text>
</comment>
<reference evidence="1" key="1">
    <citation type="submission" date="2023-01" db="EMBL/GenBank/DDBJ databases">
        <authorList>
            <person name="Piombo E."/>
        </authorList>
    </citation>
    <scope>NUCLEOTIDE SEQUENCE</scope>
</reference>
<keyword evidence="2" id="KW-1185">Reference proteome</keyword>
<organism evidence="1 2">
    <name type="scientific">Clonostachys chloroleuca</name>
    <dbReference type="NCBI Taxonomy" id="1926264"/>
    <lineage>
        <taxon>Eukaryota</taxon>
        <taxon>Fungi</taxon>
        <taxon>Dikarya</taxon>
        <taxon>Ascomycota</taxon>
        <taxon>Pezizomycotina</taxon>
        <taxon>Sordariomycetes</taxon>
        <taxon>Hypocreomycetidae</taxon>
        <taxon>Hypocreales</taxon>
        <taxon>Bionectriaceae</taxon>
        <taxon>Clonostachys</taxon>
    </lineage>
</organism>